<dbReference type="eggNOG" id="COG2815">
    <property type="taxonomic scope" value="Bacteria"/>
</dbReference>
<dbReference type="SUPFAM" id="SSF56112">
    <property type="entry name" value="Protein kinase-like (PK-like)"/>
    <property type="match status" value="1"/>
</dbReference>
<dbReference type="GO" id="GO:0004674">
    <property type="term" value="F:protein serine/threonine kinase activity"/>
    <property type="evidence" value="ECO:0007669"/>
    <property type="project" value="UniProtKB-KW"/>
</dbReference>
<dbReference type="AlphaFoldDB" id="E4MZG2"/>
<dbReference type="KEGG" id="ksk:KSE_39400"/>
<protein>
    <recommendedName>
        <fullName evidence="1">non-specific serine/threonine protein kinase</fullName>
        <ecNumber evidence="1">2.7.11.1</ecNumber>
    </recommendedName>
</protein>
<evidence type="ECO:0000256" key="9">
    <source>
        <dbReference type="ARBA" id="ARBA00048679"/>
    </source>
</evidence>
<name>E4MZG2_KITSK</name>
<evidence type="ECO:0000313" key="16">
    <source>
        <dbReference type="Proteomes" id="UP000007076"/>
    </source>
</evidence>
<keyword evidence="12" id="KW-0812">Transmembrane</keyword>
<dbReference type="Gene3D" id="3.30.10.20">
    <property type="match status" value="3"/>
</dbReference>
<dbReference type="PROSITE" id="PS00107">
    <property type="entry name" value="PROTEIN_KINASE_ATP"/>
    <property type="match status" value="1"/>
</dbReference>
<feature type="binding site" evidence="10">
    <location>
        <position position="40"/>
    </location>
    <ligand>
        <name>ATP</name>
        <dbReference type="ChEBI" id="CHEBI:30616"/>
    </ligand>
</feature>
<feature type="domain" description="Protein kinase" evidence="13">
    <location>
        <begin position="11"/>
        <end position="277"/>
    </location>
</feature>
<feature type="domain" description="PASTA" evidence="14">
    <location>
        <begin position="476"/>
        <end position="540"/>
    </location>
</feature>
<dbReference type="HOGENOM" id="CLU_000288_135_2_11"/>
<evidence type="ECO:0000256" key="1">
    <source>
        <dbReference type="ARBA" id="ARBA00012513"/>
    </source>
</evidence>
<dbReference type="Proteomes" id="UP000007076">
    <property type="component" value="Chromosome"/>
</dbReference>
<evidence type="ECO:0000256" key="2">
    <source>
        <dbReference type="ARBA" id="ARBA00022527"/>
    </source>
</evidence>
<proteinExistence type="predicted"/>
<evidence type="ECO:0000259" key="14">
    <source>
        <dbReference type="PROSITE" id="PS51178"/>
    </source>
</evidence>
<keyword evidence="16" id="KW-1185">Reference proteome</keyword>
<dbReference type="SMART" id="SM00220">
    <property type="entry name" value="S_TKc"/>
    <property type="match status" value="1"/>
</dbReference>
<evidence type="ECO:0000256" key="8">
    <source>
        <dbReference type="ARBA" id="ARBA00047899"/>
    </source>
</evidence>
<keyword evidence="4" id="KW-0677">Repeat</keyword>
<dbReference type="PANTHER" id="PTHR43289:SF6">
    <property type="entry name" value="SERINE_THREONINE-PROTEIN KINASE NEKL-3"/>
    <property type="match status" value="1"/>
</dbReference>
<reference evidence="15 16" key="1">
    <citation type="journal article" date="2010" name="DNA Res.">
        <title>Genome sequence of Kitasatospora setae NBRC 14216T: an evolutionary snapshot of the family Streptomycetaceae.</title>
        <authorList>
            <person name="Ichikawa N."/>
            <person name="Oguchi A."/>
            <person name="Ikeda H."/>
            <person name="Ishikawa J."/>
            <person name="Kitani S."/>
            <person name="Watanabe Y."/>
            <person name="Nakamura S."/>
            <person name="Katano Y."/>
            <person name="Kishi E."/>
            <person name="Sasagawa M."/>
            <person name="Ankai A."/>
            <person name="Fukui S."/>
            <person name="Hashimoto Y."/>
            <person name="Kamata S."/>
            <person name="Otoguro M."/>
            <person name="Tanikawa S."/>
            <person name="Nihira T."/>
            <person name="Horinouchi S."/>
            <person name="Ohnishi Y."/>
            <person name="Hayakawa M."/>
            <person name="Kuzuyama T."/>
            <person name="Arisawa A."/>
            <person name="Nomoto F."/>
            <person name="Miura H."/>
            <person name="Takahashi Y."/>
            <person name="Fujita N."/>
        </authorList>
    </citation>
    <scope>NUCLEOTIDE SEQUENCE [LARGE SCALE GENOMIC DNA]</scope>
    <source>
        <strain evidence="16">ATCC 33774 / DSM 43861 / JCM 3304 / KCC A-0304 / NBRC 14216 / KM-6054</strain>
    </source>
</reference>
<dbReference type="CDD" id="cd14014">
    <property type="entry name" value="STKc_PknB_like"/>
    <property type="match status" value="1"/>
</dbReference>
<dbReference type="Gene3D" id="1.10.510.10">
    <property type="entry name" value="Transferase(Phosphotransferase) domain 1"/>
    <property type="match status" value="1"/>
</dbReference>
<dbReference type="Pfam" id="PF03793">
    <property type="entry name" value="PASTA"/>
    <property type="match status" value="2"/>
</dbReference>
<dbReference type="PATRIC" id="fig|452652.3.peg.3935"/>
<evidence type="ECO:0000256" key="7">
    <source>
        <dbReference type="ARBA" id="ARBA00022840"/>
    </source>
</evidence>
<dbReference type="Gene3D" id="3.30.200.20">
    <property type="entry name" value="Phosphorylase Kinase, domain 1"/>
    <property type="match status" value="1"/>
</dbReference>
<dbReference type="PROSITE" id="PS50011">
    <property type="entry name" value="PROTEIN_KINASE_DOM"/>
    <property type="match status" value="1"/>
</dbReference>
<evidence type="ECO:0000313" key="15">
    <source>
        <dbReference type="EMBL" id="BAJ29736.1"/>
    </source>
</evidence>
<dbReference type="RefSeq" id="WP_014137041.1">
    <property type="nucleotide sequence ID" value="NC_016109.1"/>
</dbReference>
<dbReference type="CDD" id="cd06577">
    <property type="entry name" value="PASTA_pknB"/>
    <property type="match status" value="3"/>
</dbReference>
<comment type="catalytic activity">
    <reaction evidence="8">
        <text>L-threonyl-[protein] + ATP = O-phospho-L-threonyl-[protein] + ADP + H(+)</text>
        <dbReference type="Rhea" id="RHEA:46608"/>
        <dbReference type="Rhea" id="RHEA-COMP:11060"/>
        <dbReference type="Rhea" id="RHEA-COMP:11605"/>
        <dbReference type="ChEBI" id="CHEBI:15378"/>
        <dbReference type="ChEBI" id="CHEBI:30013"/>
        <dbReference type="ChEBI" id="CHEBI:30616"/>
        <dbReference type="ChEBI" id="CHEBI:61977"/>
        <dbReference type="ChEBI" id="CHEBI:456216"/>
        <dbReference type="EC" id="2.7.11.1"/>
    </reaction>
</comment>
<keyword evidence="5 10" id="KW-0547">Nucleotide-binding</keyword>
<dbReference type="NCBIfam" id="NF033483">
    <property type="entry name" value="PknB_PASTA_kin"/>
    <property type="match status" value="1"/>
</dbReference>
<comment type="catalytic activity">
    <reaction evidence="9">
        <text>L-seryl-[protein] + ATP = O-phospho-L-seryl-[protein] + ADP + H(+)</text>
        <dbReference type="Rhea" id="RHEA:17989"/>
        <dbReference type="Rhea" id="RHEA-COMP:9863"/>
        <dbReference type="Rhea" id="RHEA-COMP:11604"/>
        <dbReference type="ChEBI" id="CHEBI:15378"/>
        <dbReference type="ChEBI" id="CHEBI:29999"/>
        <dbReference type="ChEBI" id="CHEBI:30616"/>
        <dbReference type="ChEBI" id="CHEBI:83421"/>
        <dbReference type="ChEBI" id="CHEBI:456216"/>
        <dbReference type="EC" id="2.7.11.1"/>
    </reaction>
</comment>
<dbReference type="SMART" id="SM00740">
    <property type="entry name" value="PASTA"/>
    <property type="match status" value="4"/>
</dbReference>
<dbReference type="STRING" id="452652.KSE_39400"/>
<evidence type="ECO:0000259" key="13">
    <source>
        <dbReference type="PROSITE" id="PS50011"/>
    </source>
</evidence>
<organism evidence="15 16">
    <name type="scientific">Kitasatospora setae (strain ATCC 33774 / DSM 43861 / JCM 3304 / KCC A-0304 / NBRC 14216 / KM-6054)</name>
    <name type="common">Streptomyces setae</name>
    <dbReference type="NCBI Taxonomy" id="452652"/>
    <lineage>
        <taxon>Bacteria</taxon>
        <taxon>Bacillati</taxon>
        <taxon>Actinomycetota</taxon>
        <taxon>Actinomycetes</taxon>
        <taxon>Kitasatosporales</taxon>
        <taxon>Streptomycetaceae</taxon>
        <taxon>Kitasatospora</taxon>
    </lineage>
</organism>
<keyword evidence="3" id="KW-0808">Transferase</keyword>
<dbReference type="Pfam" id="PF00069">
    <property type="entry name" value="Pkinase"/>
    <property type="match status" value="1"/>
</dbReference>
<dbReference type="PROSITE" id="PS51178">
    <property type="entry name" value="PASTA"/>
    <property type="match status" value="4"/>
</dbReference>
<accession>E4MZG2</accession>
<dbReference type="GO" id="GO:0005524">
    <property type="term" value="F:ATP binding"/>
    <property type="evidence" value="ECO:0007669"/>
    <property type="project" value="UniProtKB-UniRule"/>
</dbReference>
<dbReference type="FunFam" id="3.30.200.20:FF:000035">
    <property type="entry name" value="Serine/threonine protein kinase Stk1"/>
    <property type="match status" value="1"/>
</dbReference>
<dbReference type="InterPro" id="IPR008271">
    <property type="entry name" value="Ser/Thr_kinase_AS"/>
</dbReference>
<keyword evidence="12" id="KW-0472">Membrane</keyword>
<evidence type="ECO:0000256" key="4">
    <source>
        <dbReference type="ARBA" id="ARBA00022737"/>
    </source>
</evidence>
<dbReference type="InterPro" id="IPR000719">
    <property type="entry name" value="Prot_kinase_dom"/>
</dbReference>
<evidence type="ECO:0000256" key="12">
    <source>
        <dbReference type="SAM" id="Phobius"/>
    </source>
</evidence>
<keyword evidence="6 15" id="KW-0418">Kinase</keyword>
<dbReference type="FunFam" id="1.10.510.10:FF:000021">
    <property type="entry name" value="Serine/threonine protein kinase"/>
    <property type="match status" value="1"/>
</dbReference>
<evidence type="ECO:0000256" key="3">
    <source>
        <dbReference type="ARBA" id="ARBA00022679"/>
    </source>
</evidence>
<dbReference type="EC" id="2.7.11.1" evidence="1"/>
<dbReference type="GO" id="GO:0045717">
    <property type="term" value="P:negative regulation of fatty acid biosynthetic process"/>
    <property type="evidence" value="ECO:0007669"/>
    <property type="project" value="UniProtKB-ARBA"/>
</dbReference>
<dbReference type="InterPro" id="IPR011009">
    <property type="entry name" value="Kinase-like_dom_sf"/>
</dbReference>
<dbReference type="EMBL" id="AP010968">
    <property type="protein sequence ID" value="BAJ29736.1"/>
    <property type="molecule type" value="Genomic_DNA"/>
</dbReference>
<evidence type="ECO:0000256" key="5">
    <source>
        <dbReference type="ARBA" id="ARBA00022741"/>
    </source>
</evidence>
<evidence type="ECO:0000256" key="11">
    <source>
        <dbReference type="SAM" id="MobiDB-lite"/>
    </source>
</evidence>
<evidence type="ECO:0000256" key="10">
    <source>
        <dbReference type="PROSITE-ProRule" id="PRU10141"/>
    </source>
</evidence>
<keyword evidence="12" id="KW-1133">Transmembrane helix</keyword>
<feature type="domain" description="PASTA" evidence="14">
    <location>
        <begin position="541"/>
        <end position="607"/>
    </location>
</feature>
<feature type="domain" description="PASTA" evidence="14">
    <location>
        <begin position="403"/>
        <end position="475"/>
    </location>
</feature>
<keyword evidence="2 15" id="KW-0723">Serine/threonine-protein kinase</keyword>
<dbReference type="PANTHER" id="PTHR43289">
    <property type="entry name" value="MITOGEN-ACTIVATED PROTEIN KINASE KINASE KINASE 20-RELATED"/>
    <property type="match status" value="1"/>
</dbReference>
<feature type="compositionally biased region" description="Basic and acidic residues" evidence="11">
    <location>
        <begin position="360"/>
        <end position="370"/>
    </location>
</feature>
<feature type="region of interest" description="Disordered" evidence="11">
    <location>
        <begin position="316"/>
        <end position="371"/>
    </location>
</feature>
<feature type="domain" description="PASTA" evidence="14">
    <location>
        <begin position="608"/>
        <end position="671"/>
    </location>
</feature>
<sequence>MEEPRRLGGRYELGGVLGRGGMAEVYLGHDTRLGRTVAVKTLRTDMARDPSFQARFRREAQSAASLNHPAIVAVYDTGEDYIDGISIPYIVMEYVEGSTLRELLHTGRRLLPERALEMTIGILQALEYSHRAGIVHRDIKPANVMLTRQGNVKVMDFGIARAMGDAGMTMTQTSAVIGTAQYLSPEQAKGETVDARSDLYSTGCLLYELLTVRPPFVGDSPVAVAYQHVREEPAPPSSYDPEVRPEIDAIVLKALAKERDYRYQSADEMRDDIERFLDGLPVNAAQQAAYGMGAAGYGYDQGGNQYDPYGQTNVLPQQGGGPTTMLPQAGNQQPAPYGGYQDNGYNGGGGDGYDNGYEGRSGRRREEPSKKNNTSWIVLAVAAVLVLVGAFFVVQSMMKTNKGAGKTSVPSLSGLSLADATSAAKAQSPNLKVQAGDPAASCPDTKVQKDQVCTQSPAAGGQMDDNGTIVVHLAAAAAQVDVPDVAGQGKDAASKALKDKGFDVKVTYANDDKVEQDKVVSQDVKGKAAPGATVTLTVSSGQQKIAVQSMVGKSQDVATQTLSDAGLTVTVTTKQVTDSSQIGQVVDQSPKTGQVKQGTPVTIVVGKQADKVLVPITVGHTYKQAFADLQKAGLIPQVVAGPQDDNAIVMNSNPGSGQVEPNTVVQLWTRPGDKQQPTTPGGNN</sequence>
<gene>
    <name evidence="15" type="ordered locus">KSE_39400</name>
</gene>
<dbReference type="InterPro" id="IPR005543">
    <property type="entry name" value="PASTA_dom"/>
</dbReference>
<dbReference type="PROSITE" id="PS00108">
    <property type="entry name" value="PROTEIN_KINASE_ST"/>
    <property type="match status" value="1"/>
</dbReference>
<dbReference type="InterPro" id="IPR017441">
    <property type="entry name" value="Protein_kinase_ATP_BS"/>
</dbReference>
<keyword evidence="7 10" id="KW-0067">ATP-binding</keyword>
<feature type="compositionally biased region" description="Polar residues" evidence="11">
    <location>
        <begin position="325"/>
        <end position="334"/>
    </location>
</feature>
<feature type="transmembrane region" description="Helical" evidence="12">
    <location>
        <begin position="374"/>
        <end position="394"/>
    </location>
</feature>
<evidence type="ECO:0000256" key="6">
    <source>
        <dbReference type="ARBA" id="ARBA00022777"/>
    </source>
</evidence>
<dbReference type="eggNOG" id="COG0515">
    <property type="taxonomic scope" value="Bacteria"/>
</dbReference>